<evidence type="ECO:0000256" key="2">
    <source>
        <dbReference type="ARBA" id="ARBA00022741"/>
    </source>
</evidence>
<organism evidence="8 9">
    <name type="scientific">Caldimicrobium thiodismutans</name>
    <dbReference type="NCBI Taxonomy" id="1653476"/>
    <lineage>
        <taxon>Bacteria</taxon>
        <taxon>Pseudomonadati</taxon>
        <taxon>Thermodesulfobacteriota</taxon>
        <taxon>Thermodesulfobacteria</taxon>
        <taxon>Thermodesulfobacteriales</taxon>
        <taxon>Thermodesulfobacteriaceae</taxon>
        <taxon>Caldimicrobium</taxon>
    </lineage>
</organism>
<dbReference type="Pfam" id="PF02237">
    <property type="entry name" value="BPL_C"/>
    <property type="match status" value="1"/>
</dbReference>
<evidence type="ECO:0000256" key="5">
    <source>
        <dbReference type="ARBA" id="ARBA00047846"/>
    </source>
</evidence>
<keyword evidence="1 6" id="KW-0436">Ligase</keyword>
<evidence type="ECO:0000259" key="7">
    <source>
        <dbReference type="PROSITE" id="PS51733"/>
    </source>
</evidence>
<name>A0A0U5B3R3_9BACT</name>
<keyword evidence="2 6" id="KW-0547">Nucleotide-binding</keyword>
<dbReference type="RefSeq" id="WP_148638801.1">
    <property type="nucleotide sequence ID" value="NZ_AP014945.1"/>
</dbReference>
<feature type="binding site" evidence="6">
    <location>
        <begin position="115"/>
        <end position="117"/>
    </location>
    <ligand>
        <name>biotin</name>
        <dbReference type="ChEBI" id="CHEBI:57586"/>
    </ligand>
</feature>
<dbReference type="GO" id="GO:0004077">
    <property type="term" value="F:biotin--[biotin carboxyl-carrier protein] ligase activity"/>
    <property type="evidence" value="ECO:0007669"/>
    <property type="project" value="UniProtKB-UniRule"/>
</dbReference>
<comment type="caution">
    <text evidence="6">Lacks conserved residue(s) required for the propagation of feature annotation.</text>
</comment>
<keyword evidence="4 6" id="KW-0092">Biotin</keyword>
<proteinExistence type="inferred from homology"/>
<dbReference type="InterPro" id="IPR004408">
    <property type="entry name" value="Biotin_CoA_COase_ligase"/>
</dbReference>
<feature type="binding site" evidence="6">
    <location>
        <position position="111"/>
    </location>
    <ligand>
        <name>biotin</name>
        <dbReference type="ChEBI" id="CHEBI:57586"/>
    </ligand>
</feature>
<keyword evidence="3 6" id="KW-0067">ATP-binding</keyword>
<keyword evidence="6" id="KW-0678">Repressor</keyword>
<gene>
    <name evidence="6" type="primary">birA</name>
    <name evidence="8" type="ORF">THC_0273</name>
</gene>
<dbReference type="GO" id="GO:0006355">
    <property type="term" value="P:regulation of DNA-templated transcription"/>
    <property type="evidence" value="ECO:0007669"/>
    <property type="project" value="UniProtKB-UniRule"/>
</dbReference>
<comment type="catalytic activity">
    <reaction evidence="5 6">
        <text>biotin + L-lysyl-[protein] + ATP = N(6)-biotinyl-L-lysyl-[protein] + AMP + diphosphate + H(+)</text>
        <dbReference type="Rhea" id="RHEA:11756"/>
        <dbReference type="Rhea" id="RHEA-COMP:9752"/>
        <dbReference type="Rhea" id="RHEA-COMP:10505"/>
        <dbReference type="ChEBI" id="CHEBI:15378"/>
        <dbReference type="ChEBI" id="CHEBI:29969"/>
        <dbReference type="ChEBI" id="CHEBI:30616"/>
        <dbReference type="ChEBI" id="CHEBI:33019"/>
        <dbReference type="ChEBI" id="CHEBI:57586"/>
        <dbReference type="ChEBI" id="CHEBI:83144"/>
        <dbReference type="ChEBI" id="CHEBI:456215"/>
        <dbReference type="EC" id="6.3.4.15"/>
    </reaction>
</comment>
<evidence type="ECO:0000256" key="4">
    <source>
        <dbReference type="ARBA" id="ARBA00023267"/>
    </source>
</evidence>
<dbReference type="Gene3D" id="3.30.930.10">
    <property type="entry name" value="Bira Bifunctional Protein, Domain 2"/>
    <property type="match status" value="1"/>
</dbReference>
<dbReference type="PANTHER" id="PTHR12835:SF5">
    <property type="entry name" value="BIOTIN--PROTEIN LIGASE"/>
    <property type="match status" value="1"/>
</dbReference>
<reference evidence="9" key="2">
    <citation type="journal article" date="2016" name="Int. J. Syst. Evol. Microbiol.">
        <title>Caldimicrobium thiodismutans sp. nov., a sulfur-disproportionating bacterium isolated from a hot spring.</title>
        <authorList>
            <person name="Kojima H."/>
            <person name="Umezawa K."/>
            <person name="Fukui M."/>
        </authorList>
    </citation>
    <scope>NUCLEOTIDE SEQUENCE [LARGE SCALE GENOMIC DNA]</scope>
    <source>
        <strain evidence="9">TF1</strain>
    </source>
</reference>
<dbReference type="InterPro" id="IPR036390">
    <property type="entry name" value="WH_DNA-bd_sf"/>
</dbReference>
<dbReference type="SUPFAM" id="SSF50037">
    <property type="entry name" value="C-terminal domain of transcriptional repressors"/>
    <property type="match status" value="1"/>
</dbReference>
<reference evidence="8 9" key="1">
    <citation type="journal article" date="2016" name="Int. J. Syst. Evol. Microbiol.">
        <title>Caldimicrobium thiodismutans sp. nov., a sulfur-disproportionating bacterium isolated from a hot spring, and emended description of the genus Caldimicrobium.</title>
        <authorList>
            <person name="Kojima H."/>
            <person name="Umezawa K."/>
            <person name="Fukui M."/>
        </authorList>
    </citation>
    <scope>NUCLEOTIDE SEQUENCE [LARGE SCALE GENOMIC DNA]</scope>
    <source>
        <strain evidence="8 9">TF1</strain>
    </source>
</reference>
<dbReference type="Gene3D" id="2.30.30.100">
    <property type="match status" value="1"/>
</dbReference>
<evidence type="ECO:0000313" key="8">
    <source>
        <dbReference type="EMBL" id="BAU22672.1"/>
    </source>
</evidence>
<dbReference type="SUPFAM" id="SSF46785">
    <property type="entry name" value="Winged helix' DNA-binding domain"/>
    <property type="match status" value="1"/>
</dbReference>
<dbReference type="Gene3D" id="1.10.10.10">
    <property type="entry name" value="Winged helix-like DNA-binding domain superfamily/Winged helix DNA-binding domain"/>
    <property type="match status" value="1"/>
</dbReference>
<dbReference type="InterPro" id="IPR030855">
    <property type="entry name" value="Bifunct_BirA"/>
</dbReference>
<dbReference type="GO" id="GO:0005524">
    <property type="term" value="F:ATP binding"/>
    <property type="evidence" value="ECO:0007669"/>
    <property type="project" value="UniProtKB-UniRule"/>
</dbReference>
<dbReference type="InterPro" id="IPR036388">
    <property type="entry name" value="WH-like_DNA-bd_sf"/>
</dbReference>
<dbReference type="KEGG" id="cthi:THC_0273"/>
<dbReference type="InterPro" id="IPR003142">
    <property type="entry name" value="BPL_C"/>
</dbReference>
<dbReference type="SUPFAM" id="SSF55681">
    <property type="entry name" value="Class II aaRS and biotin synthetases"/>
    <property type="match status" value="1"/>
</dbReference>
<evidence type="ECO:0000256" key="1">
    <source>
        <dbReference type="ARBA" id="ARBA00022598"/>
    </source>
</evidence>
<dbReference type="OrthoDB" id="9807064at2"/>
<feature type="domain" description="BPL/LPL catalytic" evidence="7">
    <location>
        <begin position="66"/>
        <end position="252"/>
    </location>
</feature>
<comment type="function">
    <text evidence="6">Acts both as a biotin--[acetyl-CoA-carboxylase] ligase and a repressor.</text>
</comment>
<dbReference type="EMBL" id="AP014945">
    <property type="protein sequence ID" value="BAU22672.1"/>
    <property type="molecule type" value="Genomic_DNA"/>
</dbReference>
<dbReference type="CDD" id="cd16442">
    <property type="entry name" value="BPL"/>
    <property type="match status" value="1"/>
</dbReference>
<dbReference type="PANTHER" id="PTHR12835">
    <property type="entry name" value="BIOTIN PROTEIN LIGASE"/>
    <property type="match status" value="1"/>
</dbReference>
<dbReference type="Proteomes" id="UP000068196">
    <property type="component" value="Chromosome"/>
</dbReference>
<dbReference type="Pfam" id="PF08279">
    <property type="entry name" value="HTH_11"/>
    <property type="match status" value="1"/>
</dbReference>
<accession>A0A0U5B3R3</accession>
<dbReference type="InterPro" id="IPR004143">
    <property type="entry name" value="BPL_LPL_catalytic"/>
</dbReference>
<keyword evidence="6" id="KW-0804">Transcription</keyword>
<feature type="DNA-binding region" description="H-T-H motif" evidence="6">
    <location>
        <begin position="20"/>
        <end position="39"/>
    </location>
</feature>
<sequence>MHLENKILKILKEADQPISGEKLAKIINVSRVAIWKCMQKLKSRGYTIETSKKGYFLEDKDFFLEDELNQILSSLILFDEIHYLPETGSTMDLAKELAEKKKRALVIAERQLSGRGRLSRTWESEKGGLWLTLVLQEPLPLKEAYLLTYLSSVSVAKAIQETYGLQAKVKWPNDVLIQGRKVAGILLEIKAEIDALSYALIGIGINVNNSVKEKSFLIPGISISEALGKKVKRLPLLKDLLHHFEKLFSKKNEILTEWKALSETLKSHVKVKTPEGTFIGIALDIDAEGALLLELEDHSLKRIFSGDCIHLRNN</sequence>
<dbReference type="HAMAP" id="MF_00978">
    <property type="entry name" value="Bifunct_BirA"/>
    <property type="match status" value="1"/>
</dbReference>
<dbReference type="EC" id="6.3.4.15" evidence="6"/>
<evidence type="ECO:0000313" key="9">
    <source>
        <dbReference type="Proteomes" id="UP000068196"/>
    </source>
</evidence>
<dbReference type="NCBIfam" id="TIGR00121">
    <property type="entry name" value="birA_ligase"/>
    <property type="match status" value="1"/>
</dbReference>
<evidence type="ECO:0000256" key="6">
    <source>
        <dbReference type="HAMAP-Rule" id="MF_00978"/>
    </source>
</evidence>
<comment type="similarity">
    <text evidence="6">Belongs to the biotin--protein ligase family.</text>
</comment>
<keyword evidence="9" id="KW-1185">Reference proteome</keyword>
<dbReference type="InterPro" id="IPR045864">
    <property type="entry name" value="aa-tRNA-synth_II/BPL/LPL"/>
</dbReference>
<dbReference type="GO" id="GO:0003677">
    <property type="term" value="F:DNA binding"/>
    <property type="evidence" value="ECO:0007669"/>
    <property type="project" value="UniProtKB-UniRule"/>
</dbReference>
<dbReference type="STRING" id="1653476.THC_0273"/>
<keyword evidence="6" id="KW-0805">Transcription regulation</keyword>
<protein>
    <recommendedName>
        <fullName evidence="6">Bifunctional ligase/repressor BirA</fullName>
    </recommendedName>
    <alternativeName>
        <fullName evidence="6">Biotin--[acetyl-CoA-carboxylase] ligase</fullName>
        <ecNumber evidence="6">6.3.4.15</ecNumber>
    </alternativeName>
    <alternativeName>
        <fullName evidence="6">Biotin--protein ligase</fullName>
    </alternativeName>
    <alternativeName>
        <fullName evidence="6">Biotin-[acetyl-CoA carboxylase] synthetase</fullName>
    </alternativeName>
</protein>
<dbReference type="InterPro" id="IPR008988">
    <property type="entry name" value="Transcriptional_repressor_C"/>
</dbReference>
<dbReference type="InterPro" id="IPR013196">
    <property type="entry name" value="HTH_11"/>
</dbReference>
<keyword evidence="6" id="KW-0238">DNA-binding</keyword>
<dbReference type="GO" id="GO:0005737">
    <property type="term" value="C:cytoplasm"/>
    <property type="evidence" value="ECO:0007669"/>
    <property type="project" value="TreeGrafter"/>
</dbReference>
<dbReference type="PROSITE" id="PS51733">
    <property type="entry name" value="BPL_LPL_CATALYTIC"/>
    <property type="match status" value="1"/>
</dbReference>
<evidence type="ECO:0000256" key="3">
    <source>
        <dbReference type="ARBA" id="ARBA00022840"/>
    </source>
</evidence>
<dbReference type="AlphaFoldDB" id="A0A0U5B3R3"/>
<feature type="binding site" evidence="6">
    <location>
        <position position="181"/>
    </location>
    <ligand>
        <name>biotin</name>
        <dbReference type="ChEBI" id="CHEBI:57586"/>
    </ligand>
</feature>
<dbReference type="Pfam" id="PF03099">
    <property type="entry name" value="BPL_LplA_LipB"/>
    <property type="match status" value="1"/>
</dbReference>